<dbReference type="EMBL" id="FQZA01000002">
    <property type="protein sequence ID" value="SHI74294.1"/>
    <property type="molecule type" value="Genomic_DNA"/>
</dbReference>
<evidence type="ECO:0000256" key="6">
    <source>
        <dbReference type="SAM" id="Phobius"/>
    </source>
</evidence>
<evidence type="ECO:0000256" key="5">
    <source>
        <dbReference type="ARBA" id="ARBA00023136"/>
    </source>
</evidence>
<dbReference type="AlphaFoldDB" id="A0A1M6DLV8"/>
<dbReference type="GO" id="GO:0005886">
    <property type="term" value="C:plasma membrane"/>
    <property type="evidence" value="ECO:0007669"/>
    <property type="project" value="UniProtKB-SubCell"/>
</dbReference>
<proteinExistence type="predicted"/>
<feature type="transmembrane region" description="Helical" evidence="6">
    <location>
        <begin position="229"/>
        <end position="247"/>
    </location>
</feature>
<gene>
    <name evidence="8" type="ORF">SAMN04488012_102446</name>
</gene>
<dbReference type="GO" id="GO:0032153">
    <property type="term" value="C:cell division site"/>
    <property type="evidence" value="ECO:0007669"/>
    <property type="project" value="TreeGrafter"/>
</dbReference>
<dbReference type="InterPro" id="IPR003838">
    <property type="entry name" value="ABC3_permease_C"/>
</dbReference>
<evidence type="ECO:0000259" key="7">
    <source>
        <dbReference type="Pfam" id="PF02687"/>
    </source>
</evidence>
<evidence type="ECO:0000313" key="9">
    <source>
        <dbReference type="Proteomes" id="UP000184040"/>
    </source>
</evidence>
<accession>A0A1M6DLV8</accession>
<name>A0A1M6DLV8_9RHOB</name>
<dbReference type="STRING" id="313368.SAMN04488012_102446"/>
<evidence type="ECO:0000256" key="4">
    <source>
        <dbReference type="ARBA" id="ARBA00022989"/>
    </source>
</evidence>
<dbReference type="PANTHER" id="PTHR47755">
    <property type="entry name" value="CELL DIVISION PROTEIN FTSX"/>
    <property type="match status" value="1"/>
</dbReference>
<keyword evidence="3 6" id="KW-0812">Transmembrane</keyword>
<keyword evidence="2" id="KW-1003">Cell membrane</keyword>
<evidence type="ECO:0000256" key="1">
    <source>
        <dbReference type="ARBA" id="ARBA00004651"/>
    </source>
</evidence>
<keyword evidence="4 6" id="KW-1133">Transmembrane helix</keyword>
<organism evidence="8 9">
    <name type="scientific">Palleronia salina</name>
    <dbReference type="NCBI Taxonomy" id="313368"/>
    <lineage>
        <taxon>Bacteria</taxon>
        <taxon>Pseudomonadati</taxon>
        <taxon>Pseudomonadota</taxon>
        <taxon>Alphaproteobacteria</taxon>
        <taxon>Rhodobacterales</taxon>
        <taxon>Roseobacteraceae</taxon>
        <taxon>Palleronia</taxon>
    </lineage>
</organism>
<sequence>MVPILGLLRGDTSADRVVPPTGFTARLTVFTAAAMAFLAVFALALSLATARLADRWGTALAQGATIRISAPAEQRAAQTEAVLRILRETPGVASARALGEDEQRALLAPWFGPDLPVETLPIPQLVEVVEDGRGFDAQGVRLRLRAEAPGAVLDDHSRWRRPLVRAADRLNLLGLGALTLIVLTMAAMITLAAGAALAANRQVMAVLRLVGARDTYIARAFVRRFTLRAGLGAAVGTALSMGAVAALPRMDAAGSFLTGLGFTGAGWLLPLLIPPLAALIAFWATRYAAMKALKEIP</sequence>
<feature type="transmembrane region" description="Helical" evidence="6">
    <location>
        <begin position="27"/>
        <end position="48"/>
    </location>
</feature>
<dbReference type="Proteomes" id="UP000184040">
    <property type="component" value="Unassembled WGS sequence"/>
</dbReference>
<keyword evidence="9" id="KW-1185">Reference proteome</keyword>
<protein>
    <submittedName>
        <fullName evidence="8">Cell division transport system permease protein</fullName>
    </submittedName>
</protein>
<feature type="transmembrane region" description="Helical" evidence="6">
    <location>
        <begin position="170"/>
        <end position="197"/>
    </location>
</feature>
<feature type="domain" description="ABC3 transporter permease C-terminal" evidence="7">
    <location>
        <begin position="177"/>
        <end position="291"/>
    </location>
</feature>
<keyword evidence="5 6" id="KW-0472">Membrane</keyword>
<evidence type="ECO:0000256" key="2">
    <source>
        <dbReference type="ARBA" id="ARBA00022475"/>
    </source>
</evidence>
<dbReference type="PANTHER" id="PTHR47755:SF1">
    <property type="entry name" value="CELL DIVISION PROTEIN FTSX"/>
    <property type="match status" value="1"/>
</dbReference>
<dbReference type="RefSeq" id="WP_073127370.1">
    <property type="nucleotide sequence ID" value="NZ_FQZA01000002.1"/>
</dbReference>
<dbReference type="InterPro" id="IPR004513">
    <property type="entry name" value="FtsX"/>
</dbReference>
<reference evidence="8 9" key="1">
    <citation type="submission" date="2016-11" db="EMBL/GenBank/DDBJ databases">
        <authorList>
            <person name="Jaros S."/>
            <person name="Januszkiewicz K."/>
            <person name="Wedrychowicz H."/>
        </authorList>
    </citation>
    <scope>NUCLEOTIDE SEQUENCE [LARGE SCALE GENOMIC DNA]</scope>
    <source>
        <strain evidence="8 9">DSM 26892</strain>
    </source>
</reference>
<keyword evidence="8" id="KW-0131">Cell cycle</keyword>
<comment type="subcellular location">
    <subcellularLocation>
        <location evidence="1">Cell membrane</location>
        <topology evidence="1">Multi-pass membrane protein</topology>
    </subcellularLocation>
</comment>
<dbReference type="GO" id="GO:0051301">
    <property type="term" value="P:cell division"/>
    <property type="evidence" value="ECO:0007669"/>
    <property type="project" value="UniProtKB-KW"/>
</dbReference>
<evidence type="ECO:0000256" key="3">
    <source>
        <dbReference type="ARBA" id="ARBA00022692"/>
    </source>
</evidence>
<feature type="transmembrane region" description="Helical" evidence="6">
    <location>
        <begin position="267"/>
        <end position="289"/>
    </location>
</feature>
<keyword evidence="8" id="KW-0132">Cell division</keyword>
<evidence type="ECO:0000313" key="8">
    <source>
        <dbReference type="EMBL" id="SHI74294.1"/>
    </source>
</evidence>
<dbReference type="Pfam" id="PF02687">
    <property type="entry name" value="FtsX"/>
    <property type="match status" value="1"/>
</dbReference>